<dbReference type="RefSeq" id="WP_068564987.1">
    <property type="nucleotide sequence ID" value="NZ_FNLF01000002.1"/>
</dbReference>
<evidence type="ECO:0000313" key="3">
    <source>
        <dbReference type="Proteomes" id="UP000183053"/>
    </source>
</evidence>
<sequence length="131" mass="14987">MHSAAATLREHQTEQDVAAGGEVRRRVVCDDGRVALGRVKLNRRRKARRTYAFLIWREHGERRELMLGEATARTFPANLRAAWDLVHAHRLTTAEGRRTWPQTRHQLHAQAVHDRNGSEGPDCATPRETHS</sequence>
<organism evidence="2 3">
    <name type="scientific">Tsukamurella pulmonis</name>
    <dbReference type="NCBI Taxonomy" id="47312"/>
    <lineage>
        <taxon>Bacteria</taxon>
        <taxon>Bacillati</taxon>
        <taxon>Actinomycetota</taxon>
        <taxon>Actinomycetes</taxon>
        <taxon>Mycobacteriales</taxon>
        <taxon>Tsukamurellaceae</taxon>
        <taxon>Tsukamurella</taxon>
    </lineage>
</organism>
<keyword evidence="3" id="KW-1185">Reference proteome</keyword>
<accession>A0A1H1BEJ5</accession>
<name>A0A1H1BEJ5_9ACTN</name>
<evidence type="ECO:0000313" key="2">
    <source>
        <dbReference type="EMBL" id="SDQ49786.1"/>
    </source>
</evidence>
<dbReference type="EMBL" id="FNLF01000002">
    <property type="protein sequence ID" value="SDQ49786.1"/>
    <property type="molecule type" value="Genomic_DNA"/>
</dbReference>
<reference evidence="3" key="1">
    <citation type="submission" date="2016-10" db="EMBL/GenBank/DDBJ databases">
        <authorList>
            <person name="Varghese N."/>
            <person name="Submissions S."/>
        </authorList>
    </citation>
    <scope>NUCLEOTIDE SEQUENCE [LARGE SCALE GENOMIC DNA]</scope>
    <source>
        <strain evidence="3">DSM 44142</strain>
    </source>
</reference>
<dbReference type="AlphaFoldDB" id="A0A1H1BEJ5"/>
<dbReference type="Proteomes" id="UP000183053">
    <property type="component" value="Unassembled WGS sequence"/>
</dbReference>
<dbReference type="OrthoDB" id="4774743at2"/>
<protein>
    <submittedName>
        <fullName evidence="2">Uncharacterized protein</fullName>
    </submittedName>
</protein>
<feature type="region of interest" description="Disordered" evidence="1">
    <location>
        <begin position="111"/>
        <end position="131"/>
    </location>
</feature>
<evidence type="ECO:0000256" key="1">
    <source>
        <dbReference type="SAM" id="MobiDB-lite"/>
    </source>
</evidence>
<gene>
    <name evidence="2" type="ORF">SAMN04489765_0643</name>
</gene>
<proteinExistence type="predicted"/>